<gene>
    <name evidence="1" type="ORF">SS50377_14403</name>
    <name evidence="2" type="ORF">SS50377_22007</name>
</gene>
<dbReference type="EMBL" id="AUWU02000002">
    <property type="protein sequence ID" value="KAH0576443.1"/>
    <property type="molecule type" value="Genomic_DNA"/>
</dbReference>
<evidence type="ECO:0000313" key="3">
    <source>
        <dbReference type="Proteomes" id="UP000018208"/>
    </source>
</evidence>
<protein>
    <submittedName>
        <fullName evidence="1">Uncharacterized protein</fullName>
    </submittedName>
</protein>
<keyword evidence="3" id="KW-1185">Reference proteome</keyword>
<accession>V6LNL1</accession>
<reference evidence="1 2" key="1">
    <citation type="journal article" date="2014" name="PLoS Genet.">
        <title>The Genome of Spironucleus salmonicida Highlights a Fish Pathogen Adapted to Fluctuating Environments.</title>
        <authorList>
            <person name="Xu F."/>
            <person name="Jerlstrom-Hultqvist J."/>
            <person name="Einarsson E."/>
            <person name="Astvaldsson A."/>
            <person name="Svard S.G."/>
            <person name="Andersson J.O."/>
        </authorList>
    </citation>
    <scope>NUCLEOTIDE SEQUENCE</scope>
    <source>
        <strain evidence="2">ATCC 50377</strain>
    </source>
</reference>
<reference evidence="2" key="2">
    <citation type="submission" date="2020-12" db="EMBL/GenBank/DDBJ databases">
        <title>New Spironucleus salmonicida genome in near-complete chromosomes.</title>
        <authorList>
            <person name="Xu F."/>
            <person name="Kurt Z."/>
            <person name="Jimenez-Gonzalez A."/>
            <person name="Astvaldsson A."/>
            <person name="Andersson J.O."/>
            <person name="Svard S.G."/>
        </authorList>
    </citation>
    <scope>NUCLEOTIDE SEQUENCE</scope>
    <source>
        <strain evidence="2">ATCC 50377</strain>
    </source>
</reference>
<organism evidence="1">
    <name type="scientific">Spironucleus salmonicida</name>
    <dbReference type="NCBI Taxonomy" id="348837"/>
    <lineage>
        <taxon>Eukaryota</taxon>
        <taxon>Metamonada</taxon>
        <taxon>Diplomonadida</taxon>
        <taxon>Hexamitidae</taxon>
        <taxon>Hexamitinae</taxon>
        <taxon>Spironucleus</taxon>
    </lineage>
</organism>
<evidence type="ECO:0000313" key="2">
    <source>
        <dbReference type="EMBL" id="KAH0576443.1"/>
    </source>
</evidence>
<dbReference type="AlphaFoldDB" id="V6LNL1"/>
<name>V6LNL1_9EUKA</name>
<dbReference type="Proteomes" id="UP000018208">
    <property type="component" value="Unassembled WGS sequence"/>
</dbReference>
<evidence type="ECO:0000313" key="1">
    <source>
        <dbReference type="EMBL" id="EST45828.1"/>
    </source>
</evidence>
<dbReference type="EMBL" id="KI546089">
    <property type="protein sequence ID" value="EST45828.1"/>
    <property type="molecule type" value="Genomic_DNA"/>
</dbReference>
<proteinExistence type="predicted"/>
<sequence>MLSFTIRRKIAISSLKKYDIDIKLLRMYNPKLLTDSDAVQYLQQLLDDSQHPDPIQLAAAVLRKRLDVRQCAICAKMMLGLNEKSTKKAYKTILDYIKE</sequence>
<dbReference type="VEuPathDB" id="GiardiaDB:SS50377_22007"/>